<keyword evidence="5" id="KW-0539">Nucleus</keyword>
<protein>
    <submittedName>
        <fullName evidence="9">GCM domain-containing protein</fullName>
    </submittedName>
</protein>
<dbReference type="Pfam" id="PF03615">
    <property type="entry name" value="GCM"/>
    <property type="match status" value="1"/>
</dbReference>
<evidence type="ECO:0000256" key="1">
    <source>
        <dbReference type="ARBA" id="ARBA00022473"/>
    </source>
</evidence>
<keyword evidence="2" id="KW-0805">Transcription regulation</keyword>
<evidence type="ECO:0000313" key="9">
    <source>
        <dbReference type="WBParaSite" id="SSLN_0001903801-mRNA-1"/>
    </source>
</evidence>
<name>A0A183TPF2_SCHSO</name>
<reference evidence="9" key="1">
    <citation type="submission" date="2016-06" db="UniProtKB">
        <authorList>
            <consortium name="WormBaseParasite"/>
        </authorList>
    </citation>
    <scope>IDENTIFICATION</scope>
</reference>
<dbReference type="InterPro" id="IPR043020">
    <property type="entry name" value="GCM_large"/>
</dbReference>
<dbReference type="Gene3D" id="2.20.25.670">
    <property type="entry name" value="GCM domain, large subdomain"/>
    <property type="match status" value="1"/>
</dbReference>
<dbReference type="WBParaSite" id="SSLN_0001903801-mRNA-1">
    <property type="protein sequence ID" value="SSLN_0001903801-mRNA-1"/>
    <property type="gene ID" value="SSLN_0001903801"/>
</dbReference>
<dbReference type="GO" id="GO:0000978">
    <property type="term" value="F:RNA polymerase II cis-regulatory region sequence-specific DNA binding"/>
    <property type="evidence" value="ECO:0007669"/>
    <property type="project" value="TreeGrafter"/>
</dbReference>
<feature type="domain" description="GCM" evidence="6">
    <location>
        <begin position="167"/>
        <end position="274"/>
    </location>
</feature>
<evidence type="ECO:0000256" key="5">
    <source>
        <dbReference type="ARBA" id="ARBA00023242"/>
    </source>
</evidence>
<dbReference type="PROSITE" id="PS50807">
    <property type="entry name" value="GCM"/>
    <property type="match status" value="1"/>
</dbReference>
<evidence type="ECO:0000259" key="6">
    <source>
        <dbReference type="PROSITE" id="PS50807"/>
    </source>
</evidence>
<dbReference type="GO" id="GO:0005634">
    <property type="term" value="C:nucleus"/>
    <property type="evidence" value="ECO:0007669"/>
    <property type="project" value="TreeGrafter"/>
</dbReference>
<dbReference type="OrthoDB" id="6241117at2759"/>
<dbReference type="PANTHER" id="PTHR12414:SF8">
    <property type="entry name" value="TRANSCRIPTION FACTOR GLIAL CELLS MISSING-RELATED"/>
    <property type="match status" value="1"/>
</dbReference>
<reference evidence="7 8" key="2">
    <citation type="submission" date="2018-11" db="EMBL/GenBank/DDBJ databases">
        <authorList>
            <consortium name="Pathogen Informatics"/>
        </authorList>
    </citation>
    <scope>NUCLEOTIDE SEQUENCE [LARGE SCALE GENOMIC DNA]</scope>
    <source>
        <strain evidence="7 8">NST_G2</strain>
    </source>
</reference>
<accession>A0A183TPF2</accession>
<dbReference type="AlphaFoldDB" id="A0A183TPF2"/>
<proteinExistence type="predicted"/>
<dbReference type="Proteomes" id="UP000275846">
    <property type="component" value="Unassembled WGS sequence"/>
</dbReference>
<keyword evidence="3" id="KW-0238">DNA-binding</keyword>
<dbReference type="GO" id="GO:0042063">
    <property type="term" value="P:gliogenesis"/>
    <property type="evidence" value="ECO:0007669"/>
    <property type="project" value="TreeGrafter"/>
</dbReference>
<dbReference type="GO" id="GO:0001228">
    <property type="term" value="F:DNA-binding transcription activator activity, RNA polymerase II-specific"/>
    <property type="evidence" value="ECO:0007669"/>
    <property type="project" value="InterPro"/>
</dbReference>
<dbReference type="InterPro" id="IPR036115">
    <property type="entry name" value="GCM_dom_sf"/>
</dbReference>
<keyword evidence="4" id="KW-0804">Transcription</keyword>
<gene>
    <name evidence="7" type="ORF">SSLN_LOCUS18350</name>
</gene>
<evidence type="ECO:0000256" key="3">
    <source>
        <dbReference type="ARBA" id="ARBA00023125"/>
    </source>
</evidence>
<dbReference type="InterPro" id="IPR003902">
    <property type="entry name" value="Tscrpt_reg_GCM"/>
</dbReference>
<evidence type="ECO:0000313" key="7">
    <source>
        <dbReference type="EMBL" id="VDM04736.1"/>
    </source>
</evidence>
<evidence type="ECO:0000313" key="8">
    <source>
        <dbReference type="Proteomes" id="UP000275846"/>
    </source>
</evidence>
<keyword evidence="1" id="KW-0217">Developmental protein</keyword>
<evidence type="ECO:0000256" key="2">
    <source>
        <dbReference type="ARBA" id="ARBA00023015"/>
    </source>
</evidence>
<dbReference type="EMBL" id="UYSU01044230">
    <property type="protein sequence ID" value="VDM04736.1"/>
    <property type="molecule type" value="Genomic_DNA"/>
</dbReference>
<keyword evidence="8" id="KW-1185">Reference proteome</keyword>
<sequence>MEICDANRLNVLSFYGTELPTRLNEAAFRRTPLSQVASCPPANCNYYTSDYRGTIFNPFDRGDFQTASQHTYPYSYCPIDISSAALTMERASRLAIQSYQQQPDYDYQQHSQPQPQQMQLCARSTRTQLPLSFALLTNDAEKMFSKTGTNVDLPLRPIVANSTSPEVHWDINDQALPKVQDFDTFELWPDGHCRMVYAKTSSDSVRRHASGWAMRNTNNHNSQILKKSCLGVLLCTTSTCGIALRPAICDKARRSQEGKCLHTTLNYGSPFSHH</sequence>
<dbReference type="InterPro" id="IPR039791">
    <property type="entry name" value="GCM"/>
</dbReference>
<dbReference type="SUPFAM" id="SSF90073">
    <property type="entry name" value="GCM domain"/>
    <property type="match status" value="1"/>
</dbReference>
<dbReference type="PANTHER" id="PTHR12414">
    <property type="entry name" value="GLIAL CELLS MISSING RELATED/GLIDE"/>
    <property type="match status" value="1"/>
</dbReference>
<evidence type="ECO:0000256" key="4">
    <source>
        <dbReference type="ARBA" id="ARBA00023163"/>
    </source>
</evidence>
<organism evidence="9">
    <name type="scientific">Schistocephalus solidus</name>
    <name type="common">Tapeworm</name>
    <dbReference type="NCBI Taxonomy" id="70667"/>
    <lineage>
        <taxon>Eukaryota</taxon>
        <taxon>Metazoa</taxon>
        <taxon>Spiralia</taxon>
        <taxon>Lophotrochozoa</taxon>
        <taxon>Platyhelminthes</taxon>
        <taxon>Cestoda</taxon>
        <taxon>Eucestoda</taxon>
        <taxon>Diphyllobothriidea</taxon>
        <taxon>Diphyllobothriidae</taxon>
        <taxon>Schistocephalus</taxon>
    </lineage>
</organism>